<evidence type="ECO:0000313" key="1">
    <source>
        <dbReference type="EMBL" id="KAK3398344.1"/>
    </source>
</evidence>
<gene>
    <name evidence="1" type="ORF">B0T20DRAFT_206055</name>
</gene>
<protein>
    <submittedName>
        <fullName evidence="1">Uncharacterized protein</fullName>
    </submittedName>
</protein>
<name>A0AAE0PE68_SORBR</name>
<evidence type="ECO:0000313" key="2">
    <source>
        <dbReference type="Proteomes" id="UP001281003"/>
    </source>
</evidence>
<accession>A0AAE0PE68</accession>
<reference evidence="1" key="2">
    <citation type="submission" date="2023-07" db="EMBL/GenBank/DDBJ databases">
        <authorList>
            <consortium name="Lawrence Berkeley National Laboratory"/>
            <person name="Haridas S."/>
            <person name="Hensen N."/>
            <person name="Bonometti L."/>
            <person name="Westerberg I."/>
            <person name="Brannstrom I.O."/>
            <person name="Guillou S."/>
            <person name="Cros-Aarteil S."/>
            <person name="Calhoun S."/>
            <person name="Kuo A."/>
            <person name="Mondo S."/>
            <person name="Pangilinan J."/>
            <person name="Riley R."/>
            <person name="LaButti K."/>
            <person name="Andreopoulos B."/>
            <person name="Lipzen A."/>
            <person name="Chen C."/>
            <person name="Yanf M."/>
            <person name="Daum C."/>
            <person name="Ng V."/>
            <person name="Clum A."/>
            <person name="Steindorff A."/>
            <person name="Ohm R."/>
            <person name="Martin F."/>
            <person name="Silar P."/>
            <person name="Natvig D."/>
            <person name="Lalanne C."/>
            <person name="Gautier V."/>
            <person name="Ament-velasquez S.L."/>
            <person name="Kruys A."/>
            <person name="Hutchinson M.I."/>
            <person name="Powell A.J."/>
            <person name="Barry K."/>
            <person name="Miller A.N."/>
            <person name="Grigoriev I.V."/>
            <person name="Debuchy R."/>
            <person name="Gladieux P."/>
            <person name="Thoren M.H."/>
            <person name="Johannesson H."/>
        </authorList>
    </citation>
    <scope>NUCLEOTIDE SEQUENCE</scope>
    <source>
        <strain evidence="1">FGSC 1904</strain>
    </source>
</reference>
<reference evidence="1" key="1">
    <citation type="journal article" date="2023" name="Mol. Phylogenet. Evol.">
        <title>Genome-scale phylogeny and comparative genomics of the fungal order Sordariales.</title>
        <authorList>
            <person name="Hensen N."/>
            <person name="Bonometti L."/>
            <person name="Westerberg I."/>
            <person name="Brannstrom I.O."/>
            <person name="Guillou S."/>
            <person name="Cros-Aarteil S."/>
            <person name="Calhoun S."/>
            <person name="Haridas S."/>
            <person name="Kuo A."/>
            <person name="Mondo S."/>
            <person name="Pangilinan J."/>
            <person name="Riley R."/>
            <person name="LaButti K."/>
            <person name="Andreopoulos B."/>
            <person name="Lipzen A."/>
            <person name="Chen C."/>
            <person name="Yan M."/>
            <person name="Daum C."/>
            <person name="Ng V."/>
            <person name="Clum A."/>
            <person name="Steindorff A."/>
            <person name="Ohm R.A."/>
            <person name="Martin F."/>
            <person name="Silar P."/>
            <person name="Natvig D.O."/>
            <person name="Lalanne C."/>
            <person name="Gautier V."/>
            <person name="Ament-Velasquez S.L."/>
            <person name="Kruys A."/>
            <person name="Hutchinson M.I."/>
            <person name="Powell A.J."/>
            <person name="Barry K."/>
            <person name="Miller A.N."/>
            <person name="Grigoriev I.V."/>
            <person name="Debuchy R."/>
            <person name="Gladieux P."/>
            <person name="Hiltunen Thoren M."/>
            <person name="Johannesson H."/>
        </authorList>
    </citation>
    <scope>NUCLEOTIDE SEQUENCE</scope>
    <source>
        <strain evidence="1">FGSC 1904</strain>
    </source>
</reference>
<dbReference type="Proteomes" id="UP001281003">
    <property type="component" value="Unassembled WGS sequence"/>
</dbReference>
<keyword evidence="2" id="KW-1185">Reference proteome</keyword>
<comment type="caution">
    <text evidence="1">The sequence shown here is derived from an EMBL/GenBank/DDBJ whole genome shotgun (WGS) entry which is preliminary data.</text>
</comment>
<dbReference type="AlphaFoldDB" id="A0AAE0PE68"/>
<proteinExistence type="predicted"/>
<dbReference type="EMBL" id="JAUTDP010000006">
    <property type="protein sequence ID" value="KAK3398344.1"/>
    <property type="molecule type" value="Genomic_DNA"/>
</dbReference>
<organism evidence="1 2">
    <name type="scientific">Sordaria brevicollis</name>
    <dbReference type="NCBI Taxonomy" id="83679"/>
    <lineage>
        <taxon>Eukaryota</taxon>
        <taxon>Fungi</taxon>
        <taxon>Dikarya</taxon>
        <taxon>Ascomycota</taxon>
        <taxon>Pezizomycotina</taxon>
        <taxon>Sordariomycetes</taxon>
        <taxon>Sordariomycetidae</taxon>
        <taxon>Sordariales</taxon>
        <taxon>Sordariaceae</taxon>
        <taxon>Sordaria</taxon>
    </lineage>
</organism>
<sequence length="103" mass="11107">MSVTLPHSILSLTTVGLAIIENRRHVLLLDSNNAVCNIEGDGNGTGTKLHFVPRVTGEDQLLCGQHIYEQTPTTHVAALVKRLGEESVCIAAQSTFELCVHDS</sequence>